<dbReference type="Pfam" id="PF04014">
    <property type="entry name" value="MazE_antitoxin"/>
    <property type="match status" value="1"/>
</dbReference>
<evidence type="ECO:0000259" key="1">
    <source>
        <dbReference type="SMART" id="SM00966"/>
    </source>
</evidence>
<gene>
    <name evidence="2" type="ORF">MetMK1DRAFT_00028050</name>
</gene>
<dbReference type="InterPro" id="IPR007159">
    <property type="entry name" value="SpoVT-AbrB_dom"/>
</dbReference>
<evidence type="ECO:0000313" key="3">
    <source>
        <dbReference type="Proteomes" id="UP000003980"/>
    </source>
</evidence>
<sequence>MEELNNAKDIETRKVQKLGSSSLFITLPKKWINKWNVKPGDKILIEVSDDGSLKLIAERVKLGVNHKSIKIDADSLKQPIASVIPCLYSLGYDEIVFESRKSISQKDVEEVIGVTKQMVGAEVTEASESKIKIECLLDTEKVGLESLLRRMLNTVSKKVDEAIALVSKEQPRDTSTNHEDIRRLYLMLMRRIMGSKYETTRNMTKNSLIVINSITLLNVASVLEKLVMVIRSSQLDEKRIQIVKSVLKKSNDLLDEVVMTVLFPSTKRVLNGLNLIRESRAELSQLDRGTNPFLLEYLEDLISFLERALENSSCTLFLEDMPWIERNLTP</sequence>
<dbReference type="GO" id="GO:0003677">
    <property type="term" value="F:DNA binding"/>
    <property type="evidence" value="ECO:0007669"/>
    <property type="project" value="InterPro"/>
</dbReference>
<protein>
    <submittedName>
        <fullName evidence="2">Phosphate uptake regulator</fullName>
    </submittedName>
</protein>
<dbReference type="HOGENOM" id="CLU_069302_1_0_2"/>
<dbReference type="InterPro" id="IPR037914">
    <property type="entry name" value="SpoVT-AbrB_sf"/>
</dbReference>
<feature type="domain" description="SpoVT-AbrB" evidence="1">
    <location>
        <begin position="17"/>
        <end position="63"/>
    </location>
</feature>
<accession>H2C897</accession>
<evidence type="ECO:0000313" key="2">
    <source>
        <dbReference type="EMBL" id="EHP68373.1"/>
    </source>
</evidence>
<dbReference type="STRING" id="671065.MetMK1DRAFT_00028050"/>
<dbReference type="SMART" id="SM00966">
    <property type="entry name" value="SpoVT_AbrB"/>
    <property type="match status" value="1"/>
</dbReference>
<proteinExistence type="predicted"/>
<organism evidence="2 3">
    <name type="scientific">Metallosphaera yellowstonensis MK1</name>
    <dbReference type="NCBI Taxonomy" id="671065"/>
    <lineage>
        <taxon>Archaea</taxon>
        <taxon>Thermoproteota</taxon>
        <taxon>Thermoprotei</taxon>
        <taxon>Sulfolobales</taxon>
        <taxon>Sulfolobaceae</taxon>
        <taxon>Metallosphaera</taxon>
    </lineage>
</organism>
<keyword evidence="3" id="KW-1185">Reference proteome</keyword>
<dbReference type="Proteomes" id="UP000003980">
    <property type="component" value="Unassembled WGS sequence"/>
</dbReference>
<name>H2C897_9CREN</name>
<dbReference type="OrthoDB" id="40991at2157"/>
<dbReference type="SUPFAM" id="SSF89447">
    <property type="entry name" value="AbrB/MazE/MraZ-like"/>
    <property type="match status" value="1"/>
</dbReference>
<dbReference type="AlphaFoldDB" id="H2C897"/>
<dbReference type="RefSeq" id="WP_009074708.1">
    <property type="nucleotide sequence ID" value="NZ_JH597770.1"/>
</dbReference>
<dbReference type="eggNOG" id="arCOG00318">
    <property type="taxonomic scope" value="Archaea"/>
</dbReference>
<reference evidence="2 3" key="1">
    <citation type="submission" date="2012-01" db="EMBL/GenBank/DDBJ databases">
        <title>Improved High-Quality Draft sequence of Metallosphaera yellowstonensis MK1.</title>
        <authorList>
            <consortium name="US DOE Joint Genome Institute"/>
            <person name="Lucas S."/>
            <person name="Han J."/>
            <person name="Cheng J.-F."/>
            <person name="Goodwin L."/>
            <person name="Pitluck S."/>
            <person name="Peters L."/>
            <person name="Teshima H."/>
            <person name="Detter J.C."/>
            <person name="Han C."/>
            <person name="Tapia R."/>
            <person name="Land M."/>
            <person name="Hauser L."/>
            <person name="Kyrpides N."/>
            <person name="Kozubal M."/>
            <person name="Macur R.E."/>
            <person name="Jay Z."/>
            <person name="Inskeep W."/>
            <person name="Woyke T."/>
        </authorList>
    </citation>
    <scope>NUCLEOTIDE SEQUENCE [LARGE SCALE GENOMIC DNA]</scope>
    <source>
        <strain evidence="2 3">MK1</strain>
    </source>
</reference>
<dbReference type="EMBL" id="JH597770">
    <property type="protein sequence ID" value="EHP68373.1"/>
    <property type="molecule type" value="Genomic_DNA"/>
</dbReference>